<dbReference type="NCBIfam" id="TIGR03831">
    <property type="entry name" value="YgiT_finger"/>
    <property type="match status" value="1"/>
</dbReference>
<reference evidence="1 2" key="1">
    <citation type="submission" date="2009-01" db="EMBL/GenBank/DDBJ databases">
        <authorList>
            <person name="Fulton L."/>
            <person name="Clifton S."/>
            <person name="Fulton B."/>
            <person name="Xu J."/>
            <person name="Minx P."/>
            <person name="Pepin K.H."/>
            <person name="Johnson M."/>
            <person name="Bhonagiri V."/>
            <person name="Nash W.E."/>
            <person name="Mardis E.R."/>
            <person name="Wilson R.K."/>
        </authorList>
    </citation>
    <scope>NUCLEOTIDE SEQUENCE [LARGE SCALE GENOMIC DNA]</scope>
    <source>
        <strain evidence="1 2">DSM 5476</strain>
    </source>
</reference>
<evidence type="ECO:0000313" key="1">
    <source>
        <dbReference type="EMBL" id="EEG30287.1"/>
    </source>
</evidence>
<dbReference type="Gene3D" id="3.10.20.860">
    <property type="match status" value="1"/>
</dbReference>
<dbReference type="InterPro" id="IPR022453">
    <property type="entry name" value="Znf_MqsA-type"/>
</dbReference>
<dbReference type="AlphaFoldDB" id="C0EDT9"/>
<evidence type="ECO:0000313" key="2">
    <source>
        <dbReference type="Proteomes" id="UP000003340"/>
    </source>
</evidence>
<keyword evidence="2" id="KW-1185">Reference proteome</keyword>
<name>C0EDT9_9FIRM</name>
<comment type="caution">
    <text evidence="1">The sequence shown here is derived from an EMBL/GenBank/DDBJ whole genome shotgun (WGS) entry which is preliminary data.</text>
</comment>
<sequence length="76" mass="8663">MGCFFCKGTLKNSFTNHVVNLQNCIIIIKNVPCEECTQCGETFYSDDVAEQLEEIVNKFKKMVRDVAIFDYANMVA</sequence>
<dbReference type="eggNOG" id="ENOG5032SGF">
    <property type="taxonomic scope" value="Bacteria"/>
</dbReference>
<protein>
    <submittedName>
        <fullName evidence="1">YgiT-type zinc finger domain protein</fullName>
    </submittedName>
</protein>
<accession>C0EDT9</accession>
<dbReference type="CDD" id="cd12870">
    <property type="entry name" value="MqsA"/>
    <property type="match status" value="1"/>
</dbReference>
<gene>
    <name evidence="1" type="ORF">CLOSTMETH_02018</name>
</gene>
<organism evidence="1 2">
    <name type="scientific">[Clostridium] methylpentosum DSM 5476</name>
    <dbReference type="NCBI Taxonomy" id="537013"/>
    <lineage>
        <taxon>Bacteria</taxon>
        <taxon>Bacillati</taxon>
        <taxon>Bacillota</taxon>
        <taxon>Clostridia</taxon>
        <taxon>Eubacteriales</taxon>
        <taxon>Oscillospiraceae</taxon>
        <taxon>Oscillospiraceae incertae sedis</taxon>
    </lineage>
</organism>
<reference evidence="1 2" key="2">
    <citation type="submission" date="2009-02" db="EMBL/GenBank/DDBJ databases">
        <title>Draft genome sequence of Clostridium methylpentosum (DSM 5476).</title>
        <authorList>
            <person name="Sudarsanam P."/>
            <person name="Ley R."/>
            <person name="Guruge J."/>
            <person name="Turnbaugh P.J."/>
            <person name="Mahowald M."/>
            <person name="Liep D."/>
            <person name="Gordon J."/>
        </authorList>
    </citation>
    <scope>NUCLEOTIDE SEQUENCE [LARGE SCALE GENOMIC DNA]</scope>
    <source>
        <strain evidence="1 2">DSM 5476</strain>
    </source>
</reference>
<dbReference type="EMBL" id="ACEC01000066">
    <property type="protein sequence ID" value="EEG30287.1"/>
    <property type="molecule type" value="Genomic_DNA"/>
</dbReference>
<dbReference type="STRING" id="537013.CLOSTMETH_02018"/>
<dbReference type="HOGENOM" id="CLU_174612_4_0_9"/>
<proteinExistence type="predicted"/>
<dbReference type="Proteomes" id="UP000003340">
    <property type="component" value="Unassembled WGS sequence"/>
</dbReference>